<evidence type="ECO:0000256" key="12">
    <source>
        <dbReference type="ARBA" id="ARBA00049086"/>
    </source>
</evidence>
<dbReference type="PANTHER" id="PTHR11006:SF10">
    <property type="entry name" value="HISTONE-ARGININE METHYLTRANSFERASE CARMER-RELATED"/>
    <property type="match status" value="1"/>
</dbReference>
<feature type="region of interest" description="Disordered" evidence="14">
    <location>
        <begin position="1"/>
        <end position="24"/>
    </location>
</feature>
<evidence type="ECO:0000256" key="11">
    <source>
        <dbReference type="ARBA" id="ARBA00023242"/>
    </source>
</evidence>
<evidence type="ECO:0000259" key="15">
    <source>
        <dbReference type="Pfam" id="PF22528"/>
    </source>
</evidence>
<dbReference type="Pfam" id="PF22528">
    <property type="entry name" value="PRMT_C"/>
    <property type="match status" value="1"/>
</dbReference>
<dbReference type="InterPro" id="IPR025799">
    <property type="entry name" value="Arg_MeTrfase"/>
</dbReference>
<keyword evidence="7 13" id="KW-0949">S-adenosyl-L-methionine</keyword>
<sequence length="446" mass="49588">MTDPRPASPSKSAEAQTTDADDSRDPAYFQYYGQMQHQQNMLQDYVRTSAYQTAIVQNGPSVFKDKLVLDVGAGSGILSFFAVQAGAAKVYAVEASDMARNIQLLLDAAKPDRLQPKNPWLHNKVEVRNAKMEDPGLNIPAVDVIISEPIGVLLVHERMLESFLYARDNYLKPGGTILPSQGVIHLAPFTDSTLWTETMTKVRFWEQQAFYGVDWTALFPIGLNEYFRMPVVGYFDPKSLIARPTTDGYSVDFTSITVDDLKQFTVPFYWTCEYTGIMHGIAGWFDLKFCPPSTLHGTVNTSMSTSPDAPRTHWQQVRFLLQEPLAVNANQVIMGHMHCTVNDKRSYDLAVELSLCPSGTLPTDPVPAGAITRRGMWLLHEQTYNYSYNPTPGQEFFPEYAGLYTQDMSAVNLPGSLVPPLVDSPGIVTVPTDTEAAFDAMAEDLN</sequence>
<feature type="domain" description="Protein arginine N-methyltransferase" evidence="15">
    <location>
        <begin position="183"/>
        <end position="354"/>
    </location>
</feature>
<keyword evidence="8" id="KW-0156">Chromatin regulator</keyword>
<dbReference type="SUPFAM" id="SSF53335">
    <property type="entry name" value="S-adenosyl-L-methionine-dependent methyltransferases"/>
    <property type="match status" value="1"/>
</dbReference>
<keyword evidence="17" id="KW-1185">Reference proteome</keyword>
<dbReference type="InterPro" id="IPR055135">
    <property type="entry name" value="PRMT_dom"/>
</dbReference>
<dbReference type="InterPro" id="IPR029063">
    <property type="entry name" value="SAM-dependent_MTases_sf"/>
</dbReference>
<dbReference type="Gene3D" id="3.40.50.150">
    <property type="entry name" value="Vaccinia Virus protein VP39"/>
    <property type="match status" value="1"/>
</dbReference>
<dbReference type="EMBL" id="JANBQB010000052">
    <property type="protein sequence ID" value="KAJ1983508.1"/>
    <property type="molecule type" value="Genomic_DNA"/>
</dbReference>
<keyword evidence="11" id="KW-0539">Nucleus</keyword>
<evidence type="ECO:0000256" key="4">
    <source>
        <dbReference type="ARBA" id="ARBA00022490"/>
    </source>
</evidence>
<dbReference type="GO" id="GO:0005634">
    <property type="term" value="C:nucleus"/>
    <property type="evidence" value="ECO:0007669"/>
    <property type="project" value="UniProtKB-SubCell"/>
</dbReference>
<protein>
    <recommendedName>
        <fullName evidence="3">type I protein arginine methyltransferase</fullName>
        <ecNumber evidence="3">2.1.1.319</ecNumber>
    </recommendedName>
</protein>
<keyword evidence="5 13" id="KW-0489">Methyltransferase</keyword>
<evidence type="ECO:0000256" key="10">
    <source>
        <dbReference type="ARBA" id="ARBA00023163"/>
    </source>
</evidence>
<evidence type="ECO:0000256" key="5">
    <source>
        <dbReference type="ARBA" id="ARBA00022603"/>
    </source>
</evidence>
<evidence type="ECO:0000256" key="8">
    <source>
        <dbReference type="ARBA" id="ARBA00022853"/>
    </source>
</evidence>
<evidence type="ECO:0000313" key="16">
    <source>
        <dbReference type="EMBL" id="KAJ1983508.1"/>
    </source>
</evidence>
<dbReference type="Pfam" id="PF06325">
    <property type="entry name" value="PrmA"/>
    <property type="match status" value="1"/>
</dbReference>
<dbReference type="GO" id="GO:0035242">
    <property type="term" value="F:protein-arginine omega-N asymmetric methyltransferase activity"/>
    <property type="evidence" value="ECO:0007669"/>
    <property type="project" value="UniProtKB-EC"/>
</dbReference>
<comment type="caution">
    <text evidence="16">The sequence shown here is derived from an EMBL/GenBank/DDBJ whole genome shotgun (WGS) entry which is preliminary data.</text>
</comment>
<dbReference type="AlphaFoldDB" id="A0A9W8EF65"/>
<evidence type="ECO:0000256" key="7">
    <source>
        <dbReference type="ARBA" id="ARBA00022691"/>
    </source>
</evidence>
<dbReference type="OrthoDB" id="7848332at2759"/>
<evidence type="ECO:0000256" key="14">
    <source>
        <dbReference type="SAM" id="MobiDB-lite"/>
    </source>
</evidence>
<keyword evidence="10" id="KW-0804">Transcription</keyword>
<feature type="compositionally biased region" description="Polar residues" evidence="14">
    <location>
        <begin position="9"/>
        <end position="18"/>
    </location>
</feature>
<evidence type="ECO:0000256" key="6">
    <source>
        <dbReference type="ARBA" id="ARBA00022679"/>
    </source>
</evidence>
<evidence type="ECO:0000313" key="17">
    <source>
        <dbReference type="Proteomes" id="UP001151582"/>
    </source>
</evidence>
<keyword evidence="9" id="KW-0805">Transcription regulation</keyword>
<dbReference type="PROSITE" id="PS51678">
    <property type="entry name" value="SAM_MT_PRMT"/>
    <property type="match status" value="1"/>
</dbReference>
<comment type="subcellular location">
    <subcellularLocation>
        <location evidence="2">Cytoplasm</location>
    </subcellularLocation>
    <subcellularLocation>
        <location evidence="1">Nucleus</location>
    </subcellularLocation>
</comment>
<reference evidence="16" key="1">
    <citation type="submission" date="2022-07" db="EMBL/GenBank/DDBJ databases">
        <title>Phylogenomic reconstructions and comparative analyses of Kickxellomycotina fungi.</title>
        <authorList>
            <person name="Reynolds N.K."/>
            <person name="Stajich J.E."/>
            <person name="Barry K."/>
            <person name="Grigoriev I.V."/>
            <person name="Crous P."/>
            <person name="Smith M.E."/>
        </authorList>
    </citation>
    <scope>NUCLEOTIDE SEQUENCE</scope>
    <source>
        <strain evidence="16">RSA 567</strain>
    </source>
</reference>
<dbReference type="GO" id="GO:0032259">
    <property type="term" value="P:methylation"/>
    <property type="evidence" value="ECO:0007669"/>
    <property type="project" value="UniProtKB-KW"/>
</dbReference>
<organism evidence="16 17">
    <name type="scientific">Dimargaris verticillata</name>
    <dbReference type="NCBI Taxonomy" id="2761393"/>
    <lineage>
        <taxon>Eukaryota</taxon>
        <taxon>Fungi</taxon>
        <taxon>Fungi incertae sedis</taxon>
        <taxon>Zoopagomycota</taxon>
        <taxon>Kickxellomycotina</taxon>
        <taxon>Dimargaritomycetes</taxon>
        <taxon>Dimargaritales</taxon>
        <taxon>Dimargaritaceae</taxon>
        <taxon>Dimargaris</taxon>
    </lineage>
</organism>
<accession>A0A9W8EF65</accession>
<keyword evidence="6 13" id="KW-0808">Transferase</keyword>
<evidence type="ECO:0000256" key="9">
    <source>
        <dbReference type="ARBA" id="ARBA00023015"/>
    </source>
</evidence>
<proteinExistence type="predicted"/>
<evidence type="ECO:0000256" key="13">
    <source>
        <dbReference type="PROSITE-ProRule" id="PRU01015"/>
    </source>
</evidence>
<evidence type="ECO:0000256" key="3">
    <source>
        <dbReference type="ARBA" id="ARBA00011925"/>
    </source>
</evidence>
<evidence type="ECO:0000256" key="2">
    <source>
        <dbReference type="ARBA" id="ARBA00004496"/>
    </source>
</evidence>
<evidence type="ECO:0000256" key="1">
    <source>
        <dbReference type="ARBA" id="ARBA00004123"/>
    </source>
</evidence>
<dbReference type="PANTHER" id="PTHR11006">
    <property type="entry name" value="PROTEIN ARGININE N-METHYLTRANSFERASE"/>
    <property type="match status" value="1"/>
</dbReference>
<dbReference type="Gene3D" id="2.70.160.11">
    <property type="entry name" value="Hnrnp arginine n-methyltransferase1"/>
    <property type="match status" value="1"/>
</dbReference>
<dbReference type="CDD" id="cd02440">
    <property type="entry name" value="AdoMet_MTases"/>
    <property type="match status" value="1"/>
</dbReference>
<keyword evidence="4" id="KW-0963">Cytoplasm</keyword>
<name>A0A9W8EF65_9FUNG</name>
<dbReference type="GO" id="GO:0005737">
    <property type="term" value="C:cytoplasm"/>
    <property type="evidence" value="ECO:0007669"/>
    <property type="project" value="UniProtKB-SubCell"/>
</dbReference>
<comment type="catalytic activity">
    <reaction evidence="12">
        <text>L-arginyl-[protein] + 2 S-adenosyl-L-methionine = N(omega),N(omega)-dimethyl-L-arginyl-[protein] + 2 S-adenosyl-L-homocysteine + 2 H(+)</text>
        <dbReference type="Rhea" id="RHEA:48096"/>
        <dbReference type="Rhea" id="RHEA-COMP:10532"/>
        <dbReference type="Rhea" id="RHEA-COMP:11991"/>
        <dbReference type="ChEBI" id="CHEBI:15378"/>
        <dbReference type="ChEBI" id="CHEBI:29965"/>
        <dbReference type="ChEBI" id="CHEBI:57856"/>
        <dbReference type="ChEBI" id="CHEBI:59789"/>
        <dbReference type="ChEBI" id="CHEBI:61897"/>
        <dbReference type="EC" id="2.1.1.319"/>
    </reaction>
</comment>
<dbReference type="GO" id="GO:0070611">
    <property type="term" value="F:histone H3R2 methyltransferase activity"/>
    <property type="evidence" value="ECO:0007669"/>
    <property type="project" value="TreeGrafter"/>
</dbReference>
<gene>
    <name evidence="16" type="ORF">H4R34_001233</name>
</gene>
<dbReference type="Proteomes" id="UP001151582">
    <property type="component" value="Unassembled WGS sequence"/>
</dbReference>
<dbReference type="EC" id="2.1.1.319" evidence="3"/>